<evidence type="ECO:0000256" key="3">
    <source>
        <dbReference type="ARBA" id="ARBA00022679"/>
    </source>
</evidence>
<dbReference type="EMBL" id="VZTL01015751">
    <property type="protein sequence ID" value="NXX54365.1"/>
    <property type="molecule type" value="Genomic_DNA"/>
</dbReference>
<feature type="domain" description="RNase H type-1" evidence="10">
    <location>
        <begin position="432"/>
        <end position="553"/>
    </location>
</feature>
<dbReference type="Gene3D" id="3.10.10.10">
    <property type="entry name" value="HIV Type 1 Reverse Transcriptase, subunit A, domain 1"/>
    <property type="match status" value="1"/>
</dbReference>
<dbReference type="InterPro" id="IPR043502">
    <property type="entry name" value="DNA/RNA_pol_sf"/>
</dbReference>
<dbReference type="PROSITE" id="PS50878">
    <property type="entry name" value="RT_POL"/>
    <property type="match status" value="1"/>
</dbReference>
<protein>
    <recommendedName>
        <fullName evidence="2">ribonuclease H</fullName>
        <ecNumber evidence="2">3.1.26.4</ecNumber>
    </recommendedName>
</protein>
<keyword evidence="12" id="KW-1185">Reference proteome</keyword>
<gene>
    <name evidence="11" type="primary">Hervk_0</name>
    <name evidence="11" type="ORF">SCOUMB_R05750</name>
</gene>
<dbReference type="AlphaFoldDB" id="A0A7L4HLZ8"/>
<dbReference type="CDD" id="cd01645">
    <property type="entry name" value="RT_Rtv"/>
    <property type="match status" value="1"/>
</dbReference>
<dbReference type="InterPro" id="IPR036397">
    <property type="entry name" value="RNaseH_sf"/>
</dbReference>
<dbReference type="EC" id="3.1.26.4" evidence="2"/>
<keyword evidence="3" id="KW-0808">Transferase</keyword>
<dbReference type="InterPro" id="IPR043128">
    <property type="entry name" value="Rev_trsase/Diguanyl_cyclase"/>
</dbReference>
<evidence type="ECO:0000259" key="10">
    <source>
        <dbReference type="PROSITE" id="PS50879"/>
    </source>
</evidence>
<dbReference type="OrthoDB" id="6773263at2759"/>
<evidence type="ECO:0000256" key="6">
    <source>
        <dbReference type="ARBA" id="ARBA00022759"/>
    </source>
</evidence>
<dbReference type="SUPFAM" id="SSF56672">
    <property type="entry name" value="DNA/RNA polymerases"/>
    <property type="match status" value="1"/>
</dbReference>
<dbReference type="Pfam" id="PF00078">
    <property type="entry name" value="RVT_1"/>
    <property type="match status" value="1"/>
</dbReference>
<dbReference type="GO" id="GO:0035613">
    <property type="term" value="F:RNA stem-loop binding"/>
    <property type="evidence" value="ECO:0007669"/>
    <property type="project" value="TreeGrafter"/>
</dbReference>
<keyword evidence="7" id="KW-0378">Hydrolase</keyword>
<comment type="caution">
    <text evidence="11">The sequence shown here is derived from an EMBL/GenBank/DDBJ whole genome shotgun (WGS) entry which is preliminary data.</text>
</comment>
<dbReference type="Pfam" id="PF00075">
    <property type="entry name" value="RNase_H"/>
    <property type="match status" value="1"/>
</dbReference>
<organism evidence="11 12">
    <name type="scientific">Scopus umbretta</name>
    <name type="common">Hammerkop</name>
    <dbReference type="NCBI Taxonomy" id="33581"/>
    <lineage>
        <taxon>Eukaryota</taxon>
        <taxon>Metazoa</taxon>
        <taxon>Chordata</taxon>
        <taxon>Craniata</taxon>
        <taxon>Vertebrata</taxon>
        <taxon>Euteleostomi</taxon>
        <taxon>Archelosauria</taxon>
        <taxon>Archosauria</taxon>
        <taxon>Dinosauria</taxon>
        <taxon>Saurischia</taxon>
        <taxon>Theropoda</taxon>
        <taxon>Coelurosauria</taxon>
        <taxon>Aves</taxon>
        <taxon>Neognathae</taxon>
        <taxon>Neoaves</taxon>
        <taxon>Aequornithes</taxon>
        <taxon>Pelecaniformes</taxon>
        <taxon>Scopidae</taxon>
        <taxon>Scopus</taxon>
    </lineage>
</organism>
<evidence type="ECO:0000256" key="1">
    <source>
        <dbReference type="ARBA" id="ARBA00010879"/>
    </source>
</evidence>
<dbReference type="InterPro" id="IPR002156">
    <property type="entry name" value="RNaseH_domain"/>
</dbReference>
<feature type="non-terminal residue" evidence="11">
    <location>
        <position position="553"/>
    </location>
</feature>
<dbReference type="GO" id="GO:0003964">
    <property type="term" value="F:RNA-directed DNA polymerase activity"/>
    <property type="evidence" value="ECO:0007669"/>
    <property type="project" value="UniProtKB-KW"/>
</dbReference>
<dbReference type="GO" id="GO:0004523">
    <property type="term" value="F:RNA-DNA hybrid ribonuclease activity"/>
    <property type="evidence" value="ECO:0007669"/>
    <property type="project" value="UniProtKB-EC"/>
</dbReference>
<keyword evidence="5" id="KW-0540">Nuclease</keyword>
<dbReference type="InterPro" id="IPR010661">
    <property type="entry name" value="RVT_thumb"/>
</dbReference>
<keyword evidence="6" id="KW-0255">Endonuclease</keyword>
<evidence type="ECO:0000256" key="5">
    <source>
        <dbReference type="ARBA" id="ARBA00022722"/>
    </source>
</evidence>
<evidence type="ECO:0000256" key="7">
    <source>
        <dbReference type="ARBA" id="ARBA00022801"/>
    </source>
</evidence>
<evidence type="ECO:0000313" key="11">
    <source>
        <dbReference type="EMBL" id="NXX54365.1"/>
    </source>
</evidence>
<dbReference type="PROSITE" id="PS50879">
    <property type="entry name" value="RNASE_H_1"/>
    <property type="match status" value="1"/>
</dbReference>
<evidence type="ECO:0000256" key="8">
    <source>
        <dbReference type="ARBA" id="ARBA00022918"/>
    </source>
</evidence>
<evidence type="ECO:0000256" key="4">
    <source>
        <dbReference type="ARBA" id="ARBA00022695"/>
    </source>
</evidence>
<keyword evidence="4" id="KW-0548">Nucleotidyltransferase</keyword>
<proteinExistence type="inferred from homology"/>
<feature type="non-terminal residue" evidence="11">
    <location>
        <position position="1"/>
    </location>
</feature>
<evidence type="ECO:0000259" key="9">
    <source>
        <dbReference type="PROSITE" id="PS50878"/>
    </source>
</evidence>
<dbReference type="Gene3D" id="3.30.420.10">
    <property type="entry name" value="Ribonuclease H-like superfamily/Ribonuclease H"/>
    <property type="match status" value="1"/>
</dbReference>
<dbReference type="Pfam" id="PF06817">
    <property type="entry name" value="RVT_thumb"/>
    <property type="match status" value="1"/>
</dbReference>
<keyword evidence="8" id="KW-0695">RNA-directed DNA polymerase</keyword>
<dbReference type="PANTHER" id="PTHR41694:SF3">
    <property type="entry name" value="RNA-DIRECTED DNA POLYMERASE-RELATED"/>
    <property type="match status" value="1"/>
</dbReference>
<comment type="similarity">
    <text evidence="1">Belongs to the beta type-B retroviral polymerase family. HERV class-II K(HML-2) pol subfamily.</text>
</comment>
<reference evidence="11 12" key="1">
    <citation type="submission" date="2020-02" db="EMBL/GenBank/DDBJ databases">
        <title>Bird 10,000 Genomes (B10K) Project - Family phase.</title>
        <authorList>
            <person name="Zhang G."/>
        </authorList>
    </citation>
    <scope>NUCLEOTIDE SEQUENCE [LARGE SCALE GENOMIC DNA]</scope>
    <source>
        <strain evidence="11">B10K-DU-002-70</strain>
        <tissue evidence="11">Muscle</tissue>
    </source>
</reference>
<accession>A0A7L4HLZ8</accession>
<feature type="domain" description="Reverse transcriptase" evidence="9">
    <location>
        <begin position="33"/>
        <end position="220"/>
    </location>
</feature>
<evidence type="ECO:0000313" key="12">
    <source>
        <dbReference type="Proteomes" id="UP000539032"/>
    </source>
</evidence>
<dbReference type="PANTHER" id="PTHR41694">
    <property type="entry name" value="ENDOGENOUS RETROVIRUS GROUP K MEMBER POL PROTEIN"/>
    <property type="match status" value="1"/>
</dbReference>
<evidence type="ECO:0000256" key="2">
    <source>
        <dbReference type="ARBA" id="ARBA00012180"/>
    </source>
</evidence>
<sequence>PLTWTTNEPVWVDQWPMTEERLQIAKQLVAEQLAAGHIKPSVSPWNTPIFVIPKKSGKWQLLHDLRKVNEQMQNMGALQPGMPTPSMLPAGWYILIVDLKDCFFTIPLHPQDTQRFAFSIPAINKATPAERYEWVVLPQGMKNSPTLCQLYVAWALQPLRAQWNNTIIYHYMDDILCCQKTPFSDESLQQLTSILSSKGLVIAPEKVQRTAPWKYLGWSISDSAIRPQKTELATQLHNLHDVQILLGDFQWVRNCVGISNSDIAPLTALLRGTNPADKITLTADQQSALQLIGKKLQSSWSSRRLLSLPISLLVCNGKKSPYAVIYVFLILEWVFLSVQPKTSIETRTEAIAELIRKGRSRTVEISGQEPGDISIPVNNSDLEWWLRNALPIQNALLGYYGKIHSQQPQGKLWQVLARNQWVEKSKVNKEPLPDGVTVYTDAGKRLRRAACVWKQGGKWNQYVIEGQSLDSLQTLELTAVTWALTNWLDTPLNVITDSMYVAGVVPRLEDALLRETTNPRLGRLFVQLRSVLGQRTAACCILHIRSHQLDLGL</sequence>
<name>A0A7L4HLZ8_SCOUM</name>
<dbReference type="InterPro" id="IPR000477">
    <property type="entry name" value="RT_dom"/>
</dbReference>
<dbReference type="Gene3D" id="3.30.70.270">
    <property type="match status" value="2"/>
</dbReference>
<dbReference type="Proteomes" id="UP000539032">
    <property type="component" value="Unassembled WGS sequence"/>
</dbReference>